<name>A0A1M4W5M3_9ACTN</name>
<dbReference type="EMBL" id="FQUL01000022">
    <property type="protein sequence ID" value="SHE76574.1"/>
    <property type="molecule type" value="Genomic_DNA"/>
</dbReference>
<keyword evidence="5 7" id="KW-1133">Transmembrane helix</keyword>
<dbReference type="AlphaFoldDB" id="A0A1M4W5M3"/>
<feature type="transmembrane region" description="Helical" evidence="7">
    <location>
        <begin position="156"/>
        <end position="174"/>
    </location>
</feature>
<evidence type="ECO:0000256" key="3">
    <source>
        <dbReference type="ARBA" id="ARBA00022475"/>
    </source>
</evidence>
<reference evidence="10" key="1">
    <citation type="submission" date="2016-11" db="EMBL/GenBank/DDBJ databases">
        <authorList>
            <person name="Varghese N."/>
            <person name="Submissions S."/>
        </authorList>
    </citation>
    <scope>NUCLEOTIDE SEQUENCE [LARGE SCALE GENOMIC DNA]</scope>
    <source>
        <strain evidence="10">DSM 19514</strain>
    </source>
</reference>
<feature type="domain" description="VTT" evidence="8">
    <location>
        <begin position="12"/>
        <end position="138"/>
    </location>
</feature>
<accession>A0A1M4W5M3</accession>
<dbReference type="GO" id="GO:0005886">
    <property type="term" value="C:plasma membrane"/>
    <property type="evidence" value="ECO:0007669"/>
    <property type="project" value="UniProtKB-SubCell"/>
</dbReference>
<evidence type="ECO:0000256" key="4">
    <source>
        <dbReference type="ARBA" id="ARBA00022692"/>
    </source>
</evidence>
<dbReference type="STRING" id="1121881.SAMN02745225_01559"/>
<keyword evidence="6 7" id="KW-0472">Membrane</keyword>
<evidence type="ECO:0000259" key="8">
    <source>
        <dbReference type="Pfam" id="PF09335"/>
    </source>
</evidence>
<dbReference type="PANTHER" id="PTHR42709">
    <property type="entry name" value="ALKALINE PHOSPHATASE LIKE PROTEIN"/>
    <property type="match status" value="1"/>
</dbReference>
<dbReference type="Pfam" id="PF09335">
    <property type="entry name" value="VTT_dom"/>
    <property type="match status" value="1"/>
</dbReference>
<evidence type="ECO:0000313" key="10">
    <source>
        <dbReference type="Proteomes" id="UP000184295"/>
    </source>
</evidence>
<dbReference type="InterPro" id="IPR032816">
    <property type="entry name" value="VTT_dom"/>
</dbReference>
<proteinExistence type="inferred from homology"/>
<gene>
    <name evidence="9" type="ORF">SAMN02745225_01559</name>
</gene>
<sequence length="184" mass="19898">MLMVLESAAIPVPSELVMTFGGFLAIHGHLNLAEVVAAGVVGNVVGSYIAWLIGRYVGRAVILSFGRYLLIKEDDLAKAERWFEKRGELAVFVGRLLPVVRTFISIPAGAGEMRLVRFGLYTLLGSIPFDLALAVAGYELGSNYSSVVRAVQDSGYVIAALVVLVVVAFFYVRFKQKKNLAGSN</sequence>
<feature type="transmembrane region" description="Helical" evidence="7">
    <location>
        <begin position="118"/>
        <end position="136"/>
    </location>
</feature>
<protein>
    <submittedName>
        <fullName evidence="9">Membrane protein DedA, SNARE-associated domain</fullName>
    </submittedName>
</protein>
<evidence type="ECO:0000256" key="5">
    <source>
        <dbReference type="ARBA" id="ARBA00022989"/>
    </source>
</evidence>
<comment type="subcellular location">
    <subcellularLocation>
        <location evidence="1">Cell membrane</location>
        <topology evidence="1">Multi-pass membrane protein</topology>
    </subcellularLocation>
</comment>
<dbReference type="PANTHER" id="PTHR42709:SF6">
    <property type="entry name" value="UNDECAPRENYL PHOSPHATE TRANSPORTER A"/>
    <property type="match status" value="1"/>
</dbReference>
<evidence type="ECO:0000256" key="6">
    <source>
        <dbReference type="ARBA" id="ARBA00023136"/>
    </source>
</evidence>
<evidence type="ECO:0000256" key="7">
    <source>
        <dbReference type="SAM" id="Phobius"/>
    </source>
</evidence>
<comment type="similarity">
    <text evidence="2">Belongs to the DedA family.</text>
</comment>
<evidence type="ECO:0000256" key="2">
    <source>
        <dbReference type="ARBA" id="ARBA00010792"/>
    </source>
</evidence>
<dbReference type="InterPro" id="IPR051311">
    <property type="entry name" value="DedA_domain"/>
</dbReference>
<evidence type="ECO:0000313" key="9">
    <source>
        <dbReference type="EMBL" id="SHE76574.1"/>
    </source>
</evidence>
<evidence type="ECO:0000256" key="1">
    <source>
        <dbReference type="ARBA" id="ARBA00004651"/>
    </source>
</evidence>
<organism evidence="9 10">
    <name type="scientific">Ferrithrix thermotolerans DSM 19514</name>
    <dbReference type="NCBI Taxonomy" id="1121881"/>
    <lineage>
        <taxon>Bacteria</taxon>
        <taxon>Bacillati</taxon>
        <taxon>Actinomycetota</taxon>
        <taxon>Acidimicrobiia</taxon>
        <taxon>Acidimicrobiales</taxon>
        <taxon>Acidimicrobiaceae</taxon>
        <taxon>Ferrithrix</taxon>
    </lineage>
</organism>
<keyword evidence="3" id="KW-1003">Cell membrane</keyword>
<dbReference type="Proteomes" id="UP000184295">
    <property type="component" value="Unassembled WGS sequence"/>
</dbReference>
<keyword evidence="4 7" id="KW-0812">Transmembrane</keyword>
<keyword evidence="10" id="KW-1185">Reference proteome</keyword>